<evidence type="ECO:0000259" key="3">
    <source>
        <dbReference type="Pfam" id="PF17886"/>
    </source>
</evidence>
<dbReference type="Gene3D" id="3.40.50.300">
    <property type="entry name" value="P-loop containing nucleotide triphosphate hydrolases"/>
    <property type="match status" value="1"/>
</dbReference>
<organism evidence="4 5">
    <name type="scientific">Actinoalloteichus hymeniacidonis</name>
    <dbReference type="NCBI Taxonomy" id="340345"/>
    <lineage>
        <taxon>Bacteria</taxon>
        <taxon>Bacillati</taxon>
        <taxon>Actinomycetota</taxon>
        <taxon>Actinomycetes</taxon>
        <taxon>Pseudonocardiales</taxon>
        <taxon>Pseudonocardiaceae</taxon>
        <taxon>Actinoalloteichus</taxon>
    </lineage>
</organism>
<dbReference type="RefSeq" id="WP_069851597.1">
    <property type="nucleotide sequence ID" value="NZ_CP014859.1"/>
</dbReference>
<name>A0AAC9HTJ4_9PSEU</name>
<evidence type="ECO:0000259" key="2">
    <source>
        <dbReference type="Pfam" id="PF02374"/>
    </source>
</evidence>
<accession>A0AAC9HTJ4</accession>
<dbReference type="Gene3D" id="2.60.40.790">
    <property type="match status" value="1"/>
</dbReference>
<dbReference type="Pfam" id="PF17886">
    <property type="entry name" value="ArsA_HSP20"/>
    <property type="match status" value="1"/>
</dbReference>
<dbReference type="NCBIfam" id="TIGR00345">
    <property type="entry name" value="GET3_arsA_TRC40"/>
    <property type="match status" value="1"/>
</dbReference>
<dbReference type="InterPro" id="IPR008978">
    <property type="entry name" value="HSP20-like_chaperone"/>
</dbReference>
<evidence type="ECO:0000313" key="5">
    <source>
        <dbReference type="Proteomes" id="UP000095210"/>
    </source>
</evidence>
<sequence>MRLLLFTGKGGVGKTTLAAATAARLARDATKTLVVSTDPAHSLGDALGVAVIDRPTEVETGLFAAHIETRGLLDQAWRTLREHLRTMLAGAGLDELDAEELTVLPGIEELLALTEVARIAADGPWETVIVDCGPTAETLRLLALPEALAGYLERLFPSHRRAVRGLLGTLAGGKLEQWDALAGGLGDLAGRLEGLRALLTDRATTGVRLVLTPERVVAAETRRTITALTLQGIAVDALLVNRLVPDPGTEQGVAADWLRTRRAEQQDVLDQVRRESTVGVWTAGHHASEPVGPAALRAVADDLYGSDDPLHQAPDRPLLAMQRPSTPDGEYLLTIAVPLAASDRLDLARVGDELVVTIEGRRRLVALPSVLRRCVVSGAGADDAGLTVRFRPDPALWMR</sequence>
<feature type="domain" description="ArsA/GET3 Anion-transporting ATPase-like" evidence="2">
    <location>
        <begin position="1"/>
        <end position="304"/>
    </location>
</feature>
<dbReference type="Pfam" id="PF02374">
    <property type="entry name" value="ArsA_ATPase"/>
    <property type="match status" value="1"/>
</dbReference>
<comment type="similarity">
    <text evidence="1">Belongs to the arsA ATPase family.</text>
</comment>
<dbReference type="InterPro" id="IPR025723">
    <property type="entry name" value="ArsA/GET3_ATPase-like"/>
</dbReference>
<dbReference type="Proteomes" id="UP000095210">
    <property type="component" value="Chromosome"/>
</dbReference>
<dbReference type="CDD" id="cd02035">
    <property type="entry name" value="ArsA"/>
    <property type="match status" value="1"/>
</dbReference>
<dbReference type="InterPro" id="IPR040612">
    <property type="entry name" value="ArsA_HSP20-like"/>
</dbReference>
<dbReference type="PANTHER" id="PTHR10803:SF3">
    <property type="entry name" value="ATPASE GET3"/>
    <property type="match status" value="1"/>
</dbReference>
<dbReference type="GO" id="GO:0005524">
    <property type="term" value="F:ATP binding"/>
    <property type="evidence" value="ECO:0007669"/>
    <property type="project" value="InterPro"/>
</dbReference>
<keyword evidence="5" id="KW-1185">Reference proteome</keyword>
<dbReference type="EMBL" id="CP014859">
    <property type="protein sequence ID" value="AOS65125.1"/>
    <property type="molecule type" value="Genomic_DNA"/>
</dbReference>
<dbReference type="AlphaFoldDB" id="A0AAC9HTJ4"/>
<dbReference type="PANTHER" id="PTHR10803">
    <property type="entry name" value="ARSENICAL PUMP-DRIVING ATPASE ARSENITE-TRANSLOCATING ATPASE"/>
    <property type="match status" value="1"/>
</dbReference>
<evidence type="ECO:0000256" key="1">
    <source>
        <dbReference type="ARBA" id="ARBA00011040"/>
    </source>
</evidence>
<reference evidence="5" key="1">
    <citation type="submission" date="2016-03" db="EMBL/GenBank/DDBJ databases">
        <title>Complete genome sequence of the type strain Actinoalloteichus hymeniacidonis DSM 45092.</title>
        <authorList>
            <person name="Schaffert L."/>
            <person name="Albersmeier A."/>
            <person name="Winkler A."/>
            <person name="Kalinowski J."/>
            <person name="Zotchev S."/>
            <person name="Ruckert C."/>
        </authorList>
    </citation>
    <scope>NUCLEOTIDE SEQUENCE [LARGE SCALE GENOMIC DNA]</scope>
    <source>
        <strain evidence="5">HPA177(T) (DSM 45092(T))</strain>
    </source>
</reference>
<dbReference type="GO" id="GO:0016887">
    <property type="term" value="F:ATP hydrolysis activity"/>
    <property type="evidence" value="ECO:0007669"/>
    <property type="project" value="InterPro"/>
</dbReference>
<protein>
    <submittedName>
        <fullName evidence="4">Arsenite-activated ATPase ArsA</fullName>
    </submittedName>
</protein>
<feature type="domain" description="ArsA HSP20-like" evidence="3">
    <location>
        <begin position="328"/>
        <end position="390"/>
    </location>
</feature>
<gene>
    <name evidence="4" type="ORF">TL08_21690</name>
</gene>
<dbReference type="KEGG" id="ahm:TL08_21690"/>
<evidence type="ECO:0000313" key="4">
    <source>
        <dbReference type="EMBL" id="AOS65125.1"/>
    </source>
</evidence>
<dbReference type="InterPro" id="IPR016300">
    <property type="entry name" value="ATPase_ArsA/GET3"/>
</dbReference>
<dbReference type="InterPro" id="IPR027417">
    <property type="entry name" value="P-loop_NTPase"/>
</dbReference>
<proteinExistence type="inferred from homology"/>
<dbReference type="SUPFAM" id="SSF52540">
    <property type="entry name" value="P-loop containing nucleoside triphosphate hydrolases"/>
    <property type="match status" value="1"/>
</dbReference>